<dbReference type="InterPro" id="IPR026988">
    <property type="entry name" value="YaaC-like"/>
</dbReference>
<organism evidence="1 2">
    <name type="scientific">Saccharothrix hoggarensis</name>
    <dbReference type="NCBI Taxonomy" id="913853"/>
    <lineage>
        <taxon>Bacteria</taxon>
        <taxon>Bacillati</taxon>
        <taxon>Actinomycetota</taxon>
        <taxon>Actinomycetes</taxon>
        <taxon>Pseudonocardiales</taxon>
        <taxon>Pseudonocardiaceae</taxon>
        <taxon>Saccharothrix</taxon>
    </lineage>
</organism>
<dbReference type="Proteomes" id="UP001597168">
    <property type="component" value="Unassembled WGS sequence"/>
</dbReference>
<accession>A0ABW3QST0</accession>
<sequence length="357" mass="39791">MYFNTSKTYWQYLRRMRSSPPPAVLGNDARRGTFNAALEQSEQLYTAATSVGMESKPILLYYGIYQAGRAIAAANPDRSCPWQLQGHGLKAPNLSDRDRAPVRERQSLTDMVVRGTGRIQEAYPTIARILNSPDLTTEIKLGSLFALLDETRTRTYSGGSSMFASLNDMPAPLAVSVEAFATRNGIDVLCINGLPASILQAQNMQALVGEFLRRFYPQFNDQWEVGNIDNGSGLGRKGWLTLTRQGEITVKDSDYFTPADEDRSALERELGVRKPYFSFDDVVDPTLPEQGRTLHRLCAWWAALFYLSMTARYAPNAWTDDLNVDMSPHAVGLEQLLEFALEEVPCLVGEVIESLAN</sequence>
<comment type="caution">
    <text evidence="1">The sequence shown here is derived from an EMBL/GenBank/DDBJ whole genome shotgun (WGS) entry which is preliminary data.</text>
</comment>
<proteinExistence type="predicted"/>
<gene>
    <name evidence="1" type="ORF">ACFQ3T_12085</name>
</gene>
<dbReference type="Pfam" id="PF14175">
    <property type="entry name" value="YaaC"/>
    <property type="match status" value="1"/>
</dbReference>
<keyword evidence="2" id="KW-1185">Reference proteome</keyword>
<evidence type="ECO:0000313" key="2">
    <source>
        <dbReference type="Proteomes" id="UP001597168"/>
    </source>
</evidence>
<dbReference type="EMBL" id="JBHTLK010000049">
    <property type="protein sequence ID" value="MFD1147868.1"/>
    <property type="molecule type" value="Genomic_DNA"/>
</dbReference>
<reference evidence="2" key="1">
    <citation type="journal article" date="2019" name="Int. J. Syst. Evol. Microbiol.">
        <title>The Global Catalogue of Microorganisms (GCM) 10K type strain sequencing project: providing services to taxonomists for standard genome sequencing and annotation.</title>
        <authorList>
            <consortium name="The Broad Institute Genomics Platform"/>
            <consortium name="The Broad Institute Genome Sequencing Center for Infectious Disease"/>
            <person name="Wu L."/>
            <person name="Ma J."/>
        </authorList>
    </citation>
    <scope>NUCLEOTIDE SEQUENCE [LARGE SCALE GENOMIC DNA]</scope>
    <source>
        <strain evidence="2">CCUG 60214</strain>
    </source>
</reference>
<protein>
    <submittedName>
        <fullName evidence="1">YaaC family protein</fullName>
    </submittedName>
</protein>
<name>A0ABW3QST0_9PSEU</name>
<evidence type="ECO:0000313" key="1">
    <source>
        <dbReference type="EMBL" id="MFD1147868.1"/>
    </source>
</evidence>
<dbReference type="RefSeq" id="WP_380723330.1">
    <property type="nucleotide sequence ID" value="NZ_JBHTLK010000049.1"/>
</dbReference>